<accession>A0ACC5Z016</accession>
<sequence length="172" mass="19742">MRVRRVKVLVGFVILGLLAAVLFHHRTPTAPTVIHSQKTLNSTIEKLQEHNEQLKNSDNSIPYHLREATAPNECVCKGDAWHVNVPFGKLFFPWVDAEELQNAFRASELEEIKRRRQQEYNKFLRRSQTAANLLIVAAANIPLQYPTQGVEVRPKKSVLIPGNYHHYKPITE</sequence>
<evidence type="ECO:0000313" key="1">
    <source>
        <dbReference type="EMBL" id="MCJ8741475.1"/>
    </source>
</evidence>
<comment type="caution">
    <text evidence="1">The sequence shown here is derived from an EMBL/GenBank/DDBJ whole genome shotgun (WGS) entry which is preliminary data.</text>
</comment>
<organism evidence="1 2">
    <name type="scientific">Pangasius djambal</name>
    <dbReference type="NCBI Taxonomy" id="1691987"/>
    <lineage>
        <taxon>Eukaryota</taxon>
        <taxon>Metazoa</taxon>
        <taxon>Chordata</taxon>
        <taxon>Craniata</taxon>
        <taxon>Vertebrata</taxon>
        <taxon>Euteleostomi</taxon>
        <taxon>Actinopterygii</taxon>
        <taxon>Neopterygii</taxon>
        <taxon>Teleostei</taxon>
        <taxon>Ostariophysi</taxon>
        <taxon>Siluriformes</taxon>
        <taxon>Pangasiidae</taxon>
        <taxon>Pangasius</taxon>
    </lineage>
</organism>
<dbReference type="Proteomes" id="UP000830395">
    <property type="component" value="Chromosome 16"/>
</dbReference>
<dbReference type="EMBL" id="CM040990">
    <property type="protein sequence ID" value="MCJ8741475.1"/>
    <property type="molecule type" value="Genomic_DNA"/>
</dbReference>
<evidence type="ECO:0000313" key="2">
    <source>
        <dbReference type="Proteomes" id="UP000830395"/>
    </source>
</evidence>
<gene>
    <name evidence="1" type="ORF">PDJAM_G00071160</name>
</gene>
<proteinExistence type="predicted"/>
<protein>
    <submittedName>
        <fullName evidence="1">Uncharacterized protein</fullName>
    </submittedName>
</protein>
<name>A0ACC5Z016_9TELE</name>
<reference evidence="1" key="1">
    <citation type="submission" date="2020-02" db="EMBL/GenBank/DDBJ databases">
        <title>Genome sequencing of the panga catfish, Pangasius djambal.</title>
        <authorList>
            <person name="Wen M."/>
            <person name="Zahm M."/>
            <person name="Roques C."/>
            <person name="Cabau C."/>
            <person name="Klopp C."/>
            <person name="Donnadieu C."/>
            <person name="Jouanno E."/>
            <person name="Avarre J.-C."/>
            <person name="Campet M."/>
            <person name="Ha T."/>
            <person name="Dugue R."/>
            <person name="Lampietro C."/>
            <person name="Louis A."/>
            <person name="Herpin A."/>
            <person name="Echchiki A."/>
            <person name="Berthelot C."/>
            <person name="Parey E."/>
            <person name="Roest-Crollius H."/>
            <person name="Braasch I."/>
            <person name="Postlethwait J.H."/>
            <person name="Bobe J."/>
            <person name="Montfort J."/>
            <person name="Bouchez O."/>
            <person name="Begum T."/>
            <person name="Schartl M."/>
            <person name="Gustiano R."/>
            <person name="Guiguen Y."/>
        </authorList>
    </citation>
    <scope>NUCLEOTIDE SEQUENCE</scope>
    <source>
        <strain evidence="1">Pdj_M5554</strain>
    </source>
</reference>
<keyword evidence="2" id="KW-1185">Reference proteome</keyword>